<dbReference type="Pfam" id="PF08969">
    <property type="entry name" value="USP8_dimer"/>
    <property type="match status" value="1"/>
</dbReference>
<evidence type="ECO:0000256" key="4">
    <source>
        <dbReference type="ARBA" id="ARBA00022753"/>
    </source>
</evidence>
<keyword evidence="11" id="KW-1185">Reference proteome</keyword>
<feature type="compositionally biased region" description="Low complexity" evidence="8">
    <location>
        <begin position="213"/>
        <end position="223"/>
    </location>
</feature>
<feature type="region of interest" description="Disordered" evidence="8">
    <location>
        <begin position="210"/>
        <end position="230"/>
    </location>
</feature>
<accession>A0AAN8A6G1</accession>
<dbReference type="PANTHER" id="PTHR12947:SF13">
    <property type="entry name" value="FI19924P1"/>
    <property type="match status" value="1"/>
</dbReference>
<name>A0AAN8A6G1_9SACH</name>
<keyword evidence="2" id="KW-0646">Protease inhibitor</keyword>
<dbReference type="Gene3D" id="1.20.58.80">
    <property type="entry name" value="Phosphotransferase system, lactose/cellobiose-type IIA subunit"/>
    <property type="match status" value="1"/>
</dbReference>
<comment type="caution">
    <text evidence="10">The sequence shown here is derived from an EMBL/GenBank/DDBJ whole genome shotgun (WGS) entry which is preliminary data.</text>
</comment>
<dbReference type="PANTHER" id="PTHR12947">
    <property type="entry name" value="AMSH-LIKE PROTEASE"/>
    <property type="match status" value="1"/>
</dbReference>
<dbReference type="GO" id="GO:0061578">
    <property type="term" value="F:K63-linked deubiquitinase activity"/>
    <property type="evidence" value="ECO:0007669"/>
    <property type="project" value="TreeGrafter"/>
</dbReference>
<evidence type="ECO:0000256" key="2">
    <source>
        <dbReference type="ARBA" id="ARBA00022690"/>
    </source>
</evidence>
<evidence type="ECO:0000256" key="3">
    <source>
        <dbReference type="ARBA" id="ARBA00022704"/>
    </source>
</evidence>
<evidence type="ECO:0000256" key="8">
    <source>
        <dbReference type="SAM" id="MobiDB-lite"/>
    </source>
</evidence>
<evidence type="ECO:0000313" key="10">
    <source>
        <dbReference type="EMBL" id="KAK5773756.1"/>
    </source>
</evidence>
<gene>
    <name evidence="10" type="ORF">RI543_005068</name>
</gene>
<evidence type="ECO:0000259" key="9">
    <source>
        <dbReference type="Pfam" id="PF08969"/>
    </source>
</evidence>
<keyword evidence="4" id="KW-0967">Endosome</keyword>
<dbReference type="InterPro" id="IPR015063">
    <property type="entry name" value="USP8_dimer"/>
</dbReference>
<keyword evidence="3" id="KW-0789">Thiol protease inhibitor</keyword>
<protein>
    <recommendedName>
        <fullName evidence="7">Regulator of free ubiquitin chains 1</fullName>
    </recommendedName>
</protein>
<feature type="domain" description="USP8 dimerisation" evidence="9">
    <location>
        <begin position="5"/>
        <end position="85"/>
    </location>
</feature>
<dbReference type="GO" id="GO:0016020">
    <property type="term" value="C:membrane"/>
    <property type="evidence" value="ECO:0007669"/>
    <property type="project" value="TreeGrafter"/>
</dbReference>
<reference evidence="11" key="1">
    <citation type="submission" date="2023-07" db="EMBL/GenBank/DDBJ databases">
        <title>A draft genome of Kazachstania heterogenica Y-27499.</title>
        <authorList>
            <person name="Donic C."/>
            <person name="Kralova J.S."/>
            <person name="Fidel L."/>
            <person name="Ben-Dor S."/>
            <person name="Jung S."/>
        </authorList>
    </citation>
    <scope>NUCLEOTIDE SEQUENCE [LARGE SCALE GENOMIC DNA]</scope>
    <source>
        <strain evidence="11">Y27499</strain>
    </source>
</reference>
<dbReference type="GO" id="GO:0005768">
    <property type="term" value="C:endosome"/>
    <property type="evidence" value="ECO:0007669"/>
    <property type="project" value="UniProtKB-SubCell"/>
</dbReference>
<comment type="subcellular location">
    <subcellularLocation>
        <location evidence="1">Endosome</location>
    </subcellularLocation>
</comment>
<evidence type="ECO:0000256" key="6">
    <source>
        <dbReference type="ARBA" id="ARBA00038426"/>
    </source>
</evidence>
<dbReference type="GO" id="GO:0070536">
    <property type="term" value="P:protein K63-linked deubiquitination"/>
    <property type="evidence" value="ECO:0007669"/>
    <property type="project" value="TreeGrafter"/>
</dbReference>
<proteinExistence type="inferred from homology"/>
<dbReference type="EMBL" id="JAWIZZ010000071">
    <property type="protein sequence ID" value="KAK5773756.1"/>
    <property type="molecule type" value="Genomic_DNA"/>
</dbReference>
<evidence type="ECO:0000256" key="1">
    <source>
        <dbReference type="ARBA" id="ARBA00004177"/>
    </source>
</evidence>
<dbReference type="Proteomes" id="UP001306508">
    <property type="component" value="Unassembled WGS sequence"/>
</dbReference>
<dbReference type="SUPFAM" id="SSF140856">
    <property type="entry name" value="USP8 N-terminal domain-like"/>
    <property type="match status" value="1"/>
</dbReference>
<comment type="function">
    <text evidence="5">Inhibitor of the DOA4 deubiquitinase involved in the regulation of protein degradation by the proteasome and maintenance of a normal level of free ubiquitin.</text>
</comment>
<dbReference type="AlphaFoldDB" id="A0AAN8A6G1"/>
<comment type="similarity">
    <text evidence="6">Belongs to the RFU1 family.</text>
</comment>
<evidence type="ECO:0000256" key="5">
    <source>
        <dbReference type="ARBA" id="ARBA00037208"/>
    </source>
</evidence>
<evidence type="ECO:0000256" key="7">
    <source>
        <dbReference type="ARBA" id="ARBA00039609"/>
    </source>
</evidence>
<evidence type="ECO:0000313" key="11">
    <source>
        <dbReference type="Proteomes" id="UP001306508"/>
    </source>
</evidence>
<dbReference type="GO" id="GO:0004869">
    <property type="term" value="F:cysteine-type endopeptidase inhibitor activity"/>
    <property type="evidence" value="ECO:0007669"/>
    <property type="project" value="UniProtKB-KW"/>
</dbReference>
<organism evidence="10 11">
    <name type="scientific">Arxiozyma heterogenica</name>
    <dbReference type="NCBI Taxonomy" id="278026"/>
    <lineage>
        <taxon>Eukaryota</taxon>
        <taxon>Fungi</taxon>
        <taxon>Dikarya</taxon>
        <taxon>Ascomycota</taxon>
        <taxon>Saccharomycotina</taxon>
        <taxon>Saccharomycetes</taxon>
        <taxon>Saccharomycetales</taxon>
        <taxon>Saccharomycetaceae</taxon>
        <taxon>Arxiozyma</taxon>
    </lineage>
</organism>
<sequence length="240" mass="28050">MKSSRELIQEAKDYQFNPKIPLKLYLKTCVGLLDKAQMSVQRGDTELAYMFYYRYVDLCTNKLSKHPQYLINNINLDSEIQLYKQEYLQLMKLEVPAVLKLLEDLQIHIDKNYFKHQLSLAKNIAKSNKINIHDPINNKNERRYHSRMVNDNNTNSDIKYPLLPPTFNEHRFNQSLEFFKPVPVRSAHDNNSDSSSDSHINVTANMLDHAKSNRSNNSDSNNSGHMFHYPELPQLSFPTC</sequence>